<evidence type="ECO:0000313" key="2">
    <source>
        <dbReference type="EMBL" id="KAK3379925.1"/>
    </source>
</evidence>
<proteinExistence type="predicted"/>
<feature type="region of interest" description="Disordered" evidence="1">
    <location>
        <begin position="121"/>
        <end position="156"/>
    </location>
</feature>
<feature type="region of interest" description="Disordered" evidence="1">
    <location>
        <begin position="58"/>
        <end position="94"/>
    </location>
</feature>
<protein>
    <submittedName>
        <fullName evidence="2">Uncharacterized protein</fullName>
    </submittedName>
</protein>
<comment type="caution">
    <text evidence="2">The sequence shown here is derived from an EMBL/GenBank/DDBJ whole genome shotgun (WGS) entry which is preliminary data.</text>
</comment>
<feature type="region of interest" description="Disordered" evidence="1">
    <location>
        <begin position="209"/>
        <end position="278"/>
    </location>
</feature>
<accession>A0AAE0NEB6</accession>
<feature type="compositionally biased region" description="Polar residues" evidence="1">
    <location>
        <begin position="326"/>
        <end position="342"/>
    </location>
</feature>
<evidence type="ECO:0000256" key="1">
    <source>
        <dbReference type="SAM" id="MobiDB-lite"/>
    </source>
</evidence>
<dbReference type="AlphaFoldDB" id="A0AAE0NEB6"/>
<name>A0AAE0NEB6_9PEZI</name>
<dbReference type="EMBL" id="JAULSN010000002">
    <property type="protein sequence ID" value="KAK3379925.1"/>
    <property type="molecule type" value="Genomic_DNA"/>
</dbReference>
<evidence type="ECO:0000313" key="3">
    <source>
        <dbReference type="Proteomes" id="UP001287356"/>
    </source>
</evidence>
<reference evidence="2" key="2">
    <citation type="submission" date="2023-06" db="EMBL/GenBank/DDBJ databases">
        <authorList>
            <consortium name="Lawrence Berkeley National Laboratory"/>
            <person name="Haridas S."/>
            <person name="Hensen N."/>
            <person name="Bonometti L."/>
            <person name="Westerberg I."/>
            <person name="Brannstrom I.O."/>
            <person name="Guillou S."/>
            <person name="Cros-Aarteil S."/>
            <person name="Calhoun S."/>
            <person name="Kuo A."/>
            <person name="Mondo S."/>
            <person name="Pangilinan J."/>
            <person name="Riley R."/>
            <person name="Labutti K."/>
            <person name="Andreopoulos B."/>
            <person name="Lipzen A."/>
            <person name="Chen C."/>
            <person name="Yanf M."/>
            <person name="Daum C."/>
            <person name="Ng V."/>
            <person name="Clum A."/>
            <person name="Steindorff A."/>
            <person name="Ohm R."/>
            <person name="Martin F."/>
            <person name="Silar P."/>
            <person name="Natvig D."/>
            <person name="Lalanne C."/>
            <person name="Gautier V."/>
            <person name="Ament-Velasquez S.L."/>
            <person name="Kruys A."/>
            <person name="Hutchinson M.I."/>
            <person name="Powell A.J."/>
            <person name="Barry K."/>
            <person name="Miller A.N."/>
            <person name="Grigoriev I.V."/>
            <person name="Debuchy R."/>
            <person name="Gladieux P."/>
            <person name="Thoren M.H."/>
            <person name="Johannesson H."/>
        </authorList>
    </citation>
    <scope>NUCLEOTIDE SEQUENCE</scope>
    <source>
        <strain evidence="2">CBS 958.72</strain>
    </source>
</reference>
<feature type="region of interest" description="Disordered" evidence="1">
    <location>
        <begin position="1"/>
        <end position="45"/>
    </location>
</feature>
<feature type="compositionally biased region" description="Low complexity" evidence="1">
    <location>
        <begin position="247"/>
        <end position="262"/>
    </location>
</feature>
<reference evidence="2" key="1">
    <citation type="journal article" date="2023" name="Mol. Phylogenet. Evol.">
        <title>Genome-scale phylogeny and comparative genomics of the fungal order Sordariales.</title>
        <authorList>
            <person name="Hensen N."/>
            <person name="Bonometti L."/>
            <person name="Westerberg I."/>
            <person name="Brannstrom I.O."/>
            <person name="Guillou S."/>
            <person name="Cros-Aarteil S."/>
            <person name="Calhoun S."/>
            <person name="Haridas S."/>
            <person name="Kuo A."/>
            <person name="Mondo S."/>
            <person name="Pangilinan J."/>
            <person name="Riley R."/>
            <person name="LaButti K."/>
            <person name="Andreopoulos B."/>
            <person name="Lipzen A."/>
            <person name="Chen C."/>
            <person name="Yan M."/>
            <person name="Daum C."/>
            <person name="Ng V."/>
            <person name="Clum A."/>
            <person name="Steindorff A."/>
            <person name="Ohm R.A."/>
            <person name="Martin F."/>
            <person name="Silar P."/>
            <person name="Natvig D.O."/>
            <person name="Lalanne C."/>
            <person name="Gautier V."/>
            <person name="Ament-Velasquez S.L."/>
            <person name="Kruys A."/>
            <person name="Hutchinson M.I."/>
            <person name="Powell A.J."/>
            <person name="Barry K."/>
            <person name="Miller A.N."/>
            <person name="Grigoriev I.V."/>
            <person name="Debuchy R."/>
            <person name="Gladieux P."/>
            <person name="Hiltunen Thoren M."/>
            <person name="Johannesson H."/>
        </authorList>
    </citation>
    <scope>NUCLEOTIDE SEQUENCE</scope>
    <source>
        <strain evidence="2">CBS 958.72</strain>
    </source>
</reference>
<sequence>MDSRKTSVPPKKALGHSGGEMARTSGHDASASSGDGHKHGSSTKSRAHLGYFDWVMDGSTSKAPTVGTPFPFPFQRSREPFPPAPTPVLGVDPPRPPKEGCEWVWFPEGYWAEREFKSLGSVGSKTDSKSWRRRRKSAKSQSGGGDKDGERLSPKARGFVPTIPAMSAPVETKPEIASRLYHQFPSLSWKAISNTLQKARDIWASQFPGGEATRVHTPPLKQGTADGKTRGLFFDVNGPTSDQGDKSGSTTSTRGTRNTESTHQGSSKSSKRKGMTRECVKNKLEIIYHGRSKSLQFRQSDEGSSPRFLVPPPATPGIQWVEPGSSEDTSYFSRRSGTGTET</sequence>
<gene>
    <name evidence="2" type="ORF">B0T24DRAFT_696047</name>
</gene>
<keyword evidence="3" id="KW-1185">Reference proteome</keyword>
<organism evidence="2 3">
    <name type="scientific">Lasiosphaeria ovina</name>
    <dbReference type="NCBI Taxonomy" id="92902"/>
    <lineage>
        <taxon>Eukaryota</taxon>
        <taxon>Fungi</taxon>
        <taxon>Dikarya</taxon>
        <taxon>Ascomycota</taxon>
        <taxon>Pezizomycotina</taxon>
        <taxon>Sordariomycetes</taxon>
        <taxon>Sordariomycetidae</taxon>
        <taxon>Sordariales</taxon>
        <taxon>Lasiosphaeriaceae</taxon>
        <taxon>Lasiosphaeria</taxon>
    </lineage>
</organism>
<dbReference type="Proteomes" id="UP001287356">
    <property type="component" value="Unassembled WGS sequence"/>
</dbReference>
<feature type="region of interest" description="Disordered" evidence="1">
    <location>
        <begin position="290"/>
        <end position="342"/>
    </location>
</feature>